<dbReference type="PROSITE" id="PS51186">
    <property type="entry name" value="GNAT"/>
    <property type="match status" value="1"/>
</dbReference>
<evidence type="ECO:0000313" key="4">
    <source>
        <dbReference type="EMBL" id="QBR47550.1"/>
    </source>
</evidence>
<evidence type="ECO:0000259" key="3">
    <source>
        <dbReference type="PROSITE" id="PS51186"/>
    </source>
</evidence>
<keyword evidence="5" id="KW-1185">Reference proteome</keyword>
<dbReference type="EMBL" id="CP037939">
    <property type="protein sequence ID" value="QBR47550.1"/>
    <property type="molecule type" value="Genomic_DNA"/>
</dbReference>
<feature type="domain" description="N-acetyltransferase" evidence="3">
    <location>
        <begin position="1"/>
        <end position="158"/>
    </location>
</feature>
<dbReference type="PANTHER" id="PTHR43072">
    <property type="entry name" value="N-ACETYLTRANSFERASE"/>
    <property type="match status" value="1"/>
</dbReference>
<name>A0ABX5SJL3_9LACO</name>
<dbReference type="InterPro" id="IPR000182">
    <property type="entry name" value="GNAT_dom"/>
</dbReference>
<organism evidence="4 5">
    <name type="scientific">Leuconostoc kimchii</name>
    <dbReference type="NCBI Taxonomy" id="136609"/>
    <lineage>
        <taxon>Bacteria</taxon>
        <taxon>Bacillati</taxon>
        <taxon>Bacillota</taxon>
        <taxon>Bacilli</taxon>
        <taxon>Lactobacillales</taxon>
        <taxon>Lactobacillaceae</taxon>
        <taxon>Leuconostoc</taxon>
    </lineage>
</organism>
<sequence>MFIRIATKEDANQLIDIYRPYIENNTTSFEYDVPSLDDFKQRIRDITITYPYIVMVDGETILGYAYAHEYKERDAYQWTVEVSVYLSKNAQGKGIGRRLYNSLEEYLRRQHVVNIMACITGANETSIAFHEHMGYETVGQFKKVGFKNNQWLDIYWLEKQISSSVSPEAFIPFSKLNESY</sequence>
<dbReference type="RefSeq" id="WP_013102245.1">
    <property type="nucleotide sequence ID" value="NZ_CP037939.1"/>
</dbReference>
<proteinExistence type="predicted"/>
<accession>A0ABX5SJL3</accession>
<dbReference type="SUPFAM" id="SSF55729">
    <property type="entry name" value="Acyl-CoA N-acyltransferases (Nat)"/>
    <property type="match status" value="1"/>
</dbReference>
<reference evidence="4 5" key="1">
    <citation type="submission" date="2019-03" db="EMBL/GenBank/DDBJ databases">
        <title>Complete Genome Sequence of Leuconostoc kimchii strain NKJ218 Isolated from Homemade Kimchi.</title>
        <authorList>
            <person name="Jung J.Y."/>
            <person name="Jin H.M."/>
            <person name="Jung J.-W."/>
            <person name="Lee S.-Y."/>
            <person name="Ryu B.-G."/>
            <person name="Han S.-S."/>
            <person name="Kang H.K."/>
            <person name="Choi H.W."/>
            <person name="Chung E.J."/>
            <person name="Choi K.-M."/>
        </authorList>
    </citation>
    <scope>NUCLEOTIDE SEQUENCE [LARGE SCALE GENOMIC DNA]</scope>
    <source>
        <strain evidence="4 5">NKJ218</strain>
    </source>
</reference>
<protein>
    <submittedName>
        <fullName evidence="4">N-acetyltransferase family protein</fullName>
    </submittedName>
</protein>
<dbReference type="CDD" id="cd04301">
    <property type="entry name" value="NAT_SF"/>
    <property type="match status" value="1"/>
</dbReference>
<dbReference type="Gene3D" id="3.40.630.30">
    <property type="match status" value="1"/>
</dbReference>
<keyword evidence="1" id="KW-0808">Transferase</keyword>
<dbReference type="PANTHER" id="PTHR43072:SF23">
    <property type="entry name" value="UPF0039 PROTEIN C11D3.02C"/>
    <property type="match status" value="1"/>
</dbReference>
<dbReference type="Pfam" id="PF13420">
    <property type="entry name" value="Acetyltransf_4"/>
    <property type="match status" value="1"/>
</dbReference>
<dbReference type="InterPro" id="IPR016181">
    <property type="entry name" value="Acyl_CoA_acyltransferase"/>
</dbReference>
<dbReference type="Proteomes" id="UP000295756">
    <property type="component" value="Chromosome"/>
</dbReference>
<keyword evidence="2" id="KW-0012">Acyltransferase</keyword>
<gene>
    <name evidence="4" type="ORF">EW139_05210</name>
</gene>
<evidence type="ECO:0000256" key="2">
    <source>
        <dbReference type="ARBA" id="ARBA00023315"/>
    </source>
</evidence>
<evidence type="ECO:0000313" key="5">
    <source>
        <dbReference type="Proteomes" id="UP000295756"/>
    </source>
</evidence>
<evidence type="ECO:0000256" key="1">
    <source>
        <dbReference type="ARBA" id="ARBA00022679"/>
    </source>
</evidence>